<dbReference type="Pfam" id="PF00702">
    <property type="entry name" value="Hydrolase"/>
    <property type="match status" value="1"/>
</dbReference>
<gene>
    <name evidence="1" type="ORF">BKA15_003032</name>
</gene>
<dbReference type="Proteomes" id="UP000569914">
    <property type="component" value="Unassembled WGS sequence"/>
</dbReference>
<dbReference type="NCBIfam" id="TIGR01509">
    <property type="entry name" value="HAD-SF-IA-v3"/>
    <property type="match status" value="1"/>
</dbReference>
<keyword evidence="1" id="KW-0378">Hydrolase</keyword>
<sequence length="212" mass="23352">MDQAAGISAILFDADGVVQRARPGWRAQLGSCVAPEAAETFIAEVFAAELTVLAGGDFPSTLQRVLDRWQVDRPVREVLKVWDAVIVDSRMITAIQRLRRGRIRCYLATNQQNFRRGVMHALPWYDDGFDDQFYSCELGLAKPDRAYFSEILRRIDTPAEQVLFLDDNKINVDAARSIGIQAELFPRDAGVAALAPLLSGYRPAAGIGAGVA</sequence>
<dbReference type="PANTHER" id="PTHR43611:SF3">
    <property type="entry name" value="FLAVIN MONONUCLEOTIDE HYDROLASE 1, CHLOROPLATIC"/>
    <property type="match status" value="1"/>
</dbReference>
<dbReference type="InterPro" id="IPR006439">
    <property type="entry name" value="HAD-SF_hydro_IA"/>
</dbReference>
<keyword evidence="2" id="KW-1185">Reference proteome</keyword>
<reference evidence="1 2" key="1">
    <citation type="submission" date="2020-07" db="EMBL/GenBank/DDBJ databases">
        <title>Sequencing the genomes of 1000 actinobacteria strains.</title>
        <authorList>
            <person name="Klenk H.-P."/>
        </authorList>
    </citation>
    <scope>NUCLEOTIDE SEQUENCE [LARGE SCALE GENOMIC DNA]</scope>
    <source>
        <strain evidence="1 2">DSM 22083</strain>
    </source>
</reference>
<comment type="caution">
    <text evidence="1">The sequence shown here is derived from an EMBL/GenBank/DDBJ whole genome shotgun (WGS) entry which is preliminary data.</text>
</comment>
<dbReference type="Gene3D" id="3.40.50.1000">
    <property type="entry name" value="HAD superfamily/HAD-like"/>
    <property type="match status" value="1"/>
</dbReference>
<dbReference type="InterPro" id="IPR023214">
    <property type="entry name" value="HAD_sf"/>
</dbReference>
<accession>A0A7Y9I7H2</accession>
<name>A0A7Y9I7H2_9ACTN</name>
<dbReference type="PANTHER" id="PTHR43611">
    <property type="entry name" value="ALPHA-D-GLUCOSE 1-PHOSPHATE PHOSPHATASE"/>
    <property type="match status" value="1"/>
</dbReference>
<evidence type="ECO:0000313" key="2">
    <source>
        <dbReference type="Proteomes" id="UP000569914"/>
    </source>
</evidence>
<proteinExistence type="predicted"/>
<dbReference type="PRINTS" id="PR00413">
    <property type="entry name" value="HADHALOGNASE"/>
</dbReference>
<dbReference type="InterPro" id="IPR036412">
    <property type="entry name" value="HAD-like_sf"/>
</dbReference>
<dbReference type="EMBL" id="JACCBU010000001">
    <property type="protein sequence ID" value="NYE71703.1"/>
    <property type="molecule type" value="Genomic_DNA"/>
</dbReference>
<dbReference type="GO" id="GO:0016787">
    <property type="term" value="F:hydrolase activity"/>
    <property type="evidence" value="ECO:0007669"/>
    <property type="project" value="UniProtKB-KW"/>
</dbReference>
<organism evidence="1 2">
    <name type="scientific">Microlunatus parietis</name>
    <dbReference type="NCBI Taxonomy" id="682979"/>
    <lineage>
        <taxon>Bacteria</taxon>
        <taxon>Bacillati</taxon>
        <taxon>Actinomycetota</taxon>
        <taxon>Actinomycetes</taxon>
        <taxon>Propionibacteriales</taxon>
        <taxon>Propionibacteriaceae</taxon>
        <taxon>Microlunatus</taxon>
    </lineage>
</organism>
<dbReference type="RefSeq" id="WP_179752040.1">
    <property type="nucleotide sequence ID" value="NZ_JACCBU010000001.1"/>
</dbReference>
<dbReference type="AlphaFoldDB" id="A0A7Y9I7H2"/>
<protein>
    <submittedName>
        <fullName evidence="1">Putative hydrolase of the HAD superfamily</fullName>
    </submittedName>
</protein>
<evidence type="ECO:0000313" key="1">
    <source>
        <dbReference type="EMBL" id="NYE71703.1"/>
    </source>
</evidence>
<dbReference type="SUPFAM" id="SSF56784">
    <property type="entry name" value="HAD-like"/>
    <property type="match status" value="1"/>
</dbReference>